<dbReference type="GO" id="GO:0019133">
    <property type="term" value="F:choline monooxygenase activity"/>
    <property type="evidence" value="ECO:0007669"/>
    <property type="project" value="UniProtKB-EC"/>
</dbReference>
<keyword evidence="9" id="KW-0560">Oxidoreductase</keyword>
<dbReference type="Pfam" id="PF00848">
    <property type="entry name" value="Ring_hydroxyl_A"/>
    <property type="match status" value="2"/>
</dbReference>
<evidence type="ECO:0000256" key="6">
    <source>
        <dbReference type="ARBA" id="ARBA00014931"/>
    </source>
</evidence>
<gene>
    <name evidence="14" type="ORF">CBYS24578_00012150</name>
</gene>
<dbReference type="CDD" id="cd03469">
    <property type="entry name" value="Rieske_RO_Alpha_N"/>
    <property type="match status" value="1"/>
</dbReference>
<evidence type="ECO:0000259" key="13">
    <source>
        <dbReference type="PROSITE" id="PS51296"/>
    </source>
</evidence>
<dbReference type="PANTHER" id="PTHR43756:SF5">
    <property type="entry name" value="CHOLINE MONOOXYGENASE, CHLOROPLASTIC"/>
    <property type="match status" value="1"/>
</dbReference>
<dbReference type="EC" id="1.14.15.7" evidence="5"/>
<dbReference type="Pfam" id="PF00355">
    <property type="entry name" value="Rieske"/>
    <property type="match status" value="1"/>
</dbReference>
<dbReference type="GO" id="GO:0051537">
    <property type="term" value="F:2 iron, 2 sulfur cluster binding"/>
    <property type="evidence" value="ECO:0007669"/>
    <property type="project" value="UniProtKB-KW"/>
</dbReference>
<dbReference type="SUPFAM" id="SSF55961">
    <property type="entry name" value="Bet v1-like"/>
    <property type="match status" value="1"/>
</dbReference>
<feature type="domain" description="Rieske" evidence="13">
    <location>
        <begin position="47"/>
        <end position="132"/>
    </location>
</feature>
<organism evidence="14 15">
    <name type="scientific">Clonostachys byssicola</name>
    <dbReference type="NCBI Taxonomy" id="160290"/>
    <lineage>
        <taxon>Eukaryota</taxon>
        <taxon>Fungi</taxon>
        <taxon>Dikarya</taxon>
        <taxon>Ascomycota</taxon>
        <taxon>Pezizomycotina</taxon>
        <taxon>Sordariomycetes</taxon>
        <taxon>Hypocreomycetidae</taxon>
        <taxon>Hypocreales</taxon>
        <taxon>Bionectriaceae</taxon>
        <taxon>Clonostachys</taxon>
    </lineage>
</organism>
<comment type="caution">
    <text evidence="14">The sequence shown here is derived from an EMBL/GenBank/DDBJ whole genome shotgun (WGS) entry which is preliminary data.</text>
</comment>
<dbReference type="PRINTS" id="PR00090">
    <property type="entry name" value="RNGDIOXGNASE"/>
</dbReference>
<dbReference type="SUPFAM" id="SSF50022">
    <property type="entry name" value="ISP domain"/>
    <property type="match status" value="1"/>
</dbReference>
<dbReference type="OrthoDB" id="426882at2759"/>
<comment type="function">
    <text evidence="2">Catalyzes the first step of the osmoprotectant glycine betaine synthesis.</text>
</comment>
<evidence type="ECO:0000313" key="15">
    <source>
        <dbReference type="Proteomes" id="UP000754883"/>
    </source>
</evidence>
<evidence type="ECO:0000313" key="14">
    <source>
        <dbReference type="EMBL" id="CAG9984388.1"/>
    </source>
</evidence>
<evidence type="ECO:0000256" key="5">
    <source>
        <dbReference type="ARBA" id="ARBA00012763"/>
    </source>
</evidence>
<dbReference type="EMBL" id="CABFNO020001387">
    <property type="protein sequence ID" value="CAG9984388.1"/>
    <property type="molecule type" value="Genomic_DNA"/>
</dbReference>
<evidence type="ECO:0000256" key="12">
    <source>
        <dbReference type="ARBA" id="ARBA00049097"/>
    </source>
</evidence>
<reference evidence="15" key="1">
    <citation type="submission" date="2019-06" db="EMBL/GenBank/DDBJ databases">
        <authorList>
            <person name="Broberg M."/>
        </authorList>
    </citation>
    <scope>NUCLEOTIDE SEQUENCE [LARGE SCALE GENOMIC DNA]</scope>
</reference>
<sequence length="404" mass="46485">MLSFFGNKSSPSEAAKNVPRALPSSWYRSAPLYELERRAIFSQRWILTTHRSRFSQPGDFVRYEVAGFPFFLCLDRQGVLNGFHNICRHRAFPVVTKPEGSASVLSCKYHGWSYGLSGKLAKAPRFETMPDFDKEGNSLFKIHVHIDSRGFVWVNLDADNKPSIPWAQDFNETDRQPRLDIFNMDDFKFDHAWDMKGDYNWKTLIDNYNECYHCSVAHPGIAAMTDLKTYNVETVGGQVRHFAKDKPGMDSGLEVAPTFMFPNASITMTTKYFYLMRVVPVSPNETSMQYEVYRHKDATDEEFEEVDKFFKQVESEDKALCNAAQKNLNSGTYITGDLHSFNEKGVLHFQQHLKKILIAHHEKEEREGGEIWPARQRVIRNGLDEEIKFCEGLACGADGKKIEW</sequence>
<evidence type="ECO:0000256" key="4">
    <source>
        <dbReference type="ARBA" id="ARBA00010848"/>
    </source>
</evidence>
<comment type="cofactor">
    <cofactor evidence="1">
        <name>Fe cation</name>
        <dbReference type="ChEBI" id="CHEBI:24875"/>
    </cofactor>
</comment>
<evidence type="ECO:0000256" key="9">
    <source>
        <dbReference type="ARBA" id="ARBA00023002"/>
    </source>
</evidence>
<keyword evidence="15" id="KW-1185">Reference proteome</keyword>
<dbReference type="InterPro" id="IPR001663">
    <property type="entry name" value="Rng_hydr_dOase-A"/>
</dbReference>
<dbReference type="GO" id="GO:0005506">
    <property type="term" value="F:iron ion binding"/>
    <property type="evidence" value="ECO:0007669"/>
    <property type="project" value="InterPro"/>
</dbReference>
<dbReference type="Gene3D" id="2.102.10.10">
    <property type="entry name" value="Rieske [2Fe-2S] iron-sulphur domain"/>
    <property type="match status" value="1"/>
</dbReference>
<dbReference type="CDD" id="cd00680">
    <property type="entry name" value="RHO_alpha_C"/>
    <property type="match status" value="1"/>
</dbReference>
<comment type="catalytic activity">
    <reaction evidence="12">
        <text>choline + 2 reduced [2Fe-2S]-[ferredoxin] + O2 + 2 H(+) = betaine aldehyde hydrate + 2 oxidized [2Fe-2S]-[ferredoxin] + H2O</text>
        <dbReference type="Rhea" id="RHEA:17769"/>
        <dbReference type="Rhea" id="RHEA-COMP:10000"/>
        <dbReference type="Rhea" id="RHEA-COMP:10001"/>
        <dbReference type="ChEBI" id="CHEBI:15354"/>
        <dbReference type="ChEBI" id="CHEBI:15377"/>
        <dbReference type="ChEBI" id="CHEBI:15378"/>
        <dbReference type="ChEBI" id="CHEBI:15379"/>
        <dbReference type="ChEBI" id="CHEBI:15870"/>
        <dbReference type="ChEBI" id="CHEBI:33737"/>
        <dbReference type="ChEBI" id="CHEBI:33738"/>
        <dbReference type="EC" id="1.14.15.7"/>
    </reaction>
</comment>
<comment type="similarity">
    <text evidence="4">Belongs to the choline monooxygenase family.</text>
</comment>
<proteinExistence type="inferred from homology"/>
<evidence type="ECO:0000256" key="11">
    <source>
        <dbReference type="ARBA" id="ARBA00023014"/>
    </source>
</evidence>
<evidence type="ECO:0000256" key="7">
    <source>
        <dbReference type="ARBA" id="ARBA00022714"/>
    </source>
</evidence>
<dbReference type="Gene3D" id="3.90.380.10">
    <property type="entry name" value="Naphthalene 1,2-dioxygenase Alpha Subunit, Chain A, domain 1"/>
    <property type="match status" value="1"/>
</dbReference>
<protein>
    <recommendedName>
        <fullName evidence="6">Choline monooxygenase, chloroplastic</fullName>
        <ecNumber evidence="5">1.14.15.7</ecNumber>
    </recommendedName>
</protein>
<evidence type="ECO:0000256" key="8">
    <source>
        <dbReference type="ARBA" id="ARBA00022723"/>
    </source>
</evidence>
<accession>A0A9N9UCR1</accession>
<dbReference type="PANTHER" id="PTHR43756">
    <property type="entry name" value="CHOLINE MONOOXYGENASE, CHLOROPLASTIC"/>
    <property type="match status" value="1"/>
</dbReference>
<keyword evidence="11" id="KW-0411">Iron-sulfur</keyword>
<keyword evidence="7" id="KW-0001">2Fe-2S</keyword>
<keyword evidence="10" id="KW-0408">Iron</keyword>
<dbReference type="InterPro" id="IPR015879">
    <property type="entry name" value="Ring_hydroxy_dOase_asu_C_dom"/>
</dbReference>
<evidence type="ECO:0000256" key="3">
    <source>
        <dbReference type="ARBA" id="ARBA00004866"/>
    </source>
</evidence>
<keyword evidence="8" id="KW-0479">Metal-binding</keyword>
<evidence type="ECO:0000256" key="1">
    <source>
        <dbReference type="ARBA" id="ARBA00001962"/>
    </source>
</evidence>
<dbReference type="Proteomes" id="UP000754883">
    <property type="component" value="Unassembled WGS sequence"/>
</dbReference>
<dbReference type="AlphaFoldDB" id="A0A9N9UCR1"/>
<evidence type="ECO:0000256" key="2">
    <source>
        <dbReference type="ARBA" id="ARBA00002149"/>
    </source>
</evidence>
<dbReference type="InterPro" id="IPR017941">
    <property type="entry name" value="Rieske_2Fe-2S"/>
</dbReference>
<reference evidence="14 15" key="2">
    <citation type="submission" date="2021-10" db="EMBL/GenBank/DDBJ databases">
        <authorList>
            <person name="Piombo E."/>
        </authorList>
    </citation>
    <scope>NUCLEOTIDE SEQUENCE [LARGE SCALE GENOMIC DNA]</scope>
</reference>
<dbReference type="PROSITE" id="PS51296">
    <property type="entry name" value="RIESKE"/>
    <property type="match status" value="1"/>
</dbReference>
<comment type="pathway">
    <text evidence="3">Amine and polyamine biosynthesis; betaine biosynthesis via choline pathway; betaine aldehyde from choline (monooxygenase route): step 1/1.</text>
</comment>
<evidence type="ECO:0000256" key="10">
    <source>
        <dbReference type="ARBA" id="ARBA00023004"/>
    </source>
</evidence>
<dbReference type="InterPro" id="IPR036922">
    <property type="entry name" value="Rieske_2Fe-2S_sf"/>
</dbReference>
<name>A0A9N9UCR1_9HYPO</name>